<evidence type="ECO:0000259" key="7">
    <source>
        <dbReference type="SMART" id="SM00563"/>
    </source>
</evidence>
<dbReference type="SUPFAM" id="SSF69593">
    <property type="entry name" value="Glycerol-3-phosphate (1)-acyltransferase"/>
    <property type="match status" value="1"/>
</dbReference>
<comment type="caution">
    <text evidence="8">The sequence shown here is derived from an EMBL/GenBank/DDBJ whole genome shotgun (WGS) entry which is preliminary data.</text>
</comment>
<accession>A0A2S5RDU7</accession>
<dbReference type="Proteomes" id="UP000237865">
    <property type="component" value="Unassembled WGS sequence"/>
</dbReference>
<evidence type="ECO:0000256" key="1">
    <source>
        <dbReference type="ARBA" id="ARBA00005189"/>
    </source>
</evidence>
<keyword evidence="2" id="KW-0444">Lipid biosynthesis</keyword>
<evidence type="ECO:0000313" key="8">
    <source>
        <dbReference type="EMBL" id="PPE05474.1"/>
    </source>
</evidence>
<feature type="compositionally biased region" description="Low complexity" evidence="6">
    <location>
        <begin position="86"/>
        <end position="101"/>
    </location>
</feature>
<feature type="domain" description="Phospholipid/glycerol acyltransferase" evidence="7">
    <location>
        <begin position="234"/>
        <end position="353"/>
    </location>
</feature>
<feature type="region of interest" description="Disordered" evidence="6">
    <location>
        <begin position="71"/>
        <end position="108"/>
    </location>
</feature>
<reference evidence="8 9" key="1">
    <citation type="submission" date="2017-11" db="EMBL/GenBank/DDBJ databases">
        <title>Genome sequence of Entomoplasma lucivorax PIPN-2 (ATCC 49196).</title>
        <authorList>
            <person name="Lo W.-S."/>
            <person name="Gasparich G.E."/>
            <person name="Kuo C.-H."/>
        </authorList>
    </citation>
    <scope>NUCLEOTIDE SEQUENCE [LARGE SCALE GENOMIC DNA]</scope>
    <source>
        <strain evidence="8 9">PIPN-2</strain>
    </source>
</reference>
<dbReference type="PANTHER" id="PTHR10434:SF64">
    <property type="entry name" value="1-ACYL-SN-GLYCEROL-3-PHOSPHATE ACYLTRANSFERASE-RELATED"/>
    <property type="match status" value="1"/>
</dbReference>
<feature type="region of interest" description="Disordered" evidence="6">
    <location>
        <begin position="1"/>
        <end position="48"/>
    </location>
</feature>
<gene>
    <name evidence="8" type="primary">plsC</name>
    <name evidence="8" type="ORF">ELUCI_v1c05670</name>
</gene>
<name>A0A2S5RDU7_9MOLU</name>
<keyword evidence="4" id="KW-0443">Lipid metabolism</keyword>
<feature type="region of interest" description="Disordered" evidence="6">
    <location>
        <begin position="415"/>
        <end position="436"/>
    </location>
</feature>
<evidence type="ECO:0000256" key="6">
    <source>
        <dbReference type="SAM" id="MobiDB-lite"/>
    </source>
</evidence>
<dbReference type="GO" id="GO:0006654">
    <property type="term" value="P:phosphatidic acid biosynthetic process"/>
    <property type="evidence" value="ECO:0007669"/>
    <property type="project" value="TreeGrafter"/>
</dbReference>
<evidence type="ECO:0000256" key="3">
    <source>
        <dbReference type="ARBA" id="ARBA00022679"/>
    </source>
</evidence>
<dbReference type="SMART" id="SM00563">
    <property type="entry name" value="PlsC"/>
    <property type="match status" value="1"/>
</dbReference>
<dbReference type="PANTHER" id="PTHR10434">
    <property type="entry name" value="1-ACYL-SN-GLYCEROL-3-PHOSPHATE ACYLTRANSFERASE"/>
    <property type="match status" value="1"/>
</dbReference>
<dbReference type="AlphaFoldDB" id="A0A2S5RDU7"/>
<evidence type="ECO:0000256" key="2">
    <source>
        <dbReference type="ARBA" id="ARBA00022516"/>
    </source>
</evidence>
<sequence length="446" mass="50442">MAPKETTKTKPVAKKPTTKKTETTAKKAPVKKTEKVEVKTTKPVTKKTTTAKVAVKKTETVTVKAATKTANKTTVKKTEKGEVKTTKPVAKKATTTKAPVKQNAQKETPKIAEVETKTAEPIECFNEPAKENKAVEVEAPKVEIEANDHQVAETKEEKEGKFILNKGKVFLMWPSLLNIKMKAKKIARKNRKHPDSYNEEYRYNWVKKVANRMITAMNVDVKVEGIENWLDRGIVLAPNHQSNFDALVLLAINDFSKQQPIAFIAKKELWDDKSFARFVDLIDLIPLDRKSPRSAIEAFKEARQLIVDFKRSLVIFPEGTRSGGQEIGEFLPASMKIAQMANAPIVPVTIMNSYLVTDPNRPKRIEVKVVFGKPIMPQKHLSLKTEDLTKNVRKAVQSGMDEWLDKEMTYELKALKKPKKQKKAQALKKDKPKQKKSFKDLFKIVD</sequence>
<organism evidence="8 9">
    <name type="scientific">Williamsoniiplasma lucivorax</name>
    <dbReference type="NCBI Taxonomy" id="209274"/>
    <lineage>
        <taxon>Bacteria</taxon>
        <taxon>Bacillati</taxon>
        <taxon>Mycoplasmatota</taxon>
        <taxon>Mollicutes</taxon>
        <taxon>Entomoplasmatales</taxon>
        <taxon>Williamsoniiplasma</taxon>
    </lineage>
</organism>
<evidence type="ECO:0000256" key="5">
    <source>
        <dbReference type="ARBA" id="ARBA00023315"/>
    </source>
</evidence>
<dbReference type="STRING" id="1399797.GCA_000518285_00171"/>
<dbReference type="CDD" id="cd07989">
    <property type="entry name" value="LPLAT_AGPAT-like"/>
    <property type="match status" value="1"/>
</dbReference>
<dbReference type="RefSeq" id="WP_084331571.1">
    <property type="nucleotide sequence ID" value="NZ_PHNE01000002.1"/>
</dbReference>
<keyword evidence="5 8" id="KW-0012">Acyltransferase</keyword>
<dbReference type="EMBL" id="PHNE01000002">
    <property type="protein sequence ID" value="PPE05474.1"/>
    <property type="molecule type" value="Genomic_DNA"/>
</dbReference>
<comment type="pathway">
    <text evidence="1">Lipid metabolism.</text>
</comment>
<dbReference type="InterPro" id="IPR002123">
    <property type="entry name" value="Plipid/glycerol_acylTrfase"/>
</dbReference>
<dbReference type="Pfam" id="PF01553">
    <property type="entry name" value="Acyltransferase"/>
    <property type="match status" value="1"/>
</dbReference>
<keyword evidence="9" id="KW-1185">Reference proteome</keyword>
<feature type="compositionally biased region" description="Basic and acidic residues" evidence="6">
    <location>
        <begin position="76"/>
        <end position="85"/>
    </location>
</feature>
<dbReference type="GO" id="GO:0003841">
    <property type="term" value="F:1-acylglycerol-3-phosphate O-acyltransferase activity"/>
    <property type="evidence" value="ECO:0007669"/>
    <property type="project" value="TreeGrafter"/>
</dbReference>
<proteinExistence type="predicted"/>
<feature type="compositionally biased region" description="Basic and acidic residues" evidence="6">
    <location>
        <begin position="19"/>
        <end position="40"/>
    </location>
</feature>
<evidence type="ECO:0000256" key="4">
    <source>
        <dbReference type="ARBA" id="ARBA00023098"/>
    </source>
</evidence>
<evidence type="ECO:0000313" key="9">
    <source>
        <dbReference type="Proteomes" id="UP000237865"/>
    </source>
</evidence>
<keyword evidence="3 8" id="KW-0808">Transferase</keyword>
<protein>
    <submittedName>
        <fullName evidence="8">1-acyl-sn-glycerol-3-phosphate acyltransferase</fullName>
    </submittedName>
</protein>